<comment type="catalytic activity">
    <reaction evidence="7">
        <text>L-tyrosyl-[protein] + ATP = O-(5'-adenylyl)-L-tyrosyl-[protein] + diphosphate</text>
        <dbReference type="Rhea" id="RHEA:54288"/>
        <dbReference type="Rhea" id="RHEA-COMP:10136"/>
        <dbReference type="Rhea" id="RHEA-COMP:13846"/>
        <dbReference type="ChEBI" id="CHEBI:30616"/>
        <dbReference type="ChEBI" id="CHEBI:33019"/>
        <dbReference type="ChEBI" id="CHEBI:46858"/>
        <dbReference type="ChEBI" id="CHEBI:83624"/>
        <dbReference type="EC" id="2.7.7.108"/>
    </reaction>
</comment>
<protein>
    <recommendedName>
        <fullName evidence="5">protein adenylyltransferase</fullName>
        <ecNumber evidence="5">2.7.7.108</ecNumber>
    </recommendedName>
</protein>
<dbReference type="PANTHER" id="PTHR39560:SF1">
    <property type="entry name" value="PROTEIN ADENYLYLTRANSFERASE FIC-RELATED"/>
    <property type="match status" value="1"/>
</dbReference>
<evidence type="ECO:0000256" key="7">
    <source>
        <dbReference type="ARBA" id="ARBA00048696"/>
    </source>
</evidence>
<dbReference type="EC" id="2.7.7.108" evidence="5"/>
<evidence type="ECO:0000256" key="6">
    <source>
        <dbReference type="ARBA" id="ARBA00047939"/>
    </source>
</evidence>
<feature type="compositionally biased region" description="Acidic residues" evidence="8">
    <location>
        <begin position="221"/>
        <end position="231"/>
    </location>
</feature>
<dbReference type="Proteomes" id="UP000247698">
    <property type="component" value="Unassembled WGS sequence"/>
</dbReference>
<dbReference type="GO" id="GO:0051301">
    <property type="term" value="P:cell division"/>
    <property type="evidence" value="ECO:0007669"/>
    <property type="project" value="UniProtKB-KW"/>
</dbReference>
<feature type="region of interest" description="Disordered" evidence="8">
    <location>
        <begin position="212"/>
        <end position="231"/>
    </location>
</feature>
<gene>
    <name evidence="11" type="ORF">DK873_09335</name>
    <name evidence="10" type="ORF">JF74_17460</name>
</gene>
<sequence length="231" mass="26727">MSDWISETLYSNGVLKNKLHIHDSKELEKKEYELSARNALFLLQKKPQINDIGDLKKVHQFLFGELYDWAGKYRPGNFNKNGYEFFDHTRFDFAEKDINNMLHKHPAGKPLANKDYAELLDAINFMHPFREGNGRSCKVFLSAYAANHGQVIDYPRRNKEMIEAQNEANVDKIAKLIKVENTPSRNRAFQVLASQQSAGKTLSQAELAQKYAEQQNKEQQEFDQDEGLELE</sequence>
<dbReference type="GO" id="GO:0051302">
    <property type="term" value="P:regulation of cell division"/>
    <property type="evidence" value="ECO:0007669"/>
    <property type="project" value="TreeGrafter"/>
</dbReference>
<evidence type="ECO:0000256" key="5">
    <source>
        <dbReference type="ARBA" id="ARBA00034531"/>
    </source>
</evidence>
<evidence type="ECO:0000256" key="3">
    <source>
        <dbReference type="ARBA" id="ARBA00022741"/>
    </source>
</evidence>
<feature type="domain" description="Fido" evidence="9">
    <location>
        <begin position="50"/>
        <end position="179"/>
    </location>
</feature>
<dbReference type="AlphaFoldDB" id="A0A0F4L9E8"/>
<evidence type="ECO:0000256" key="4">
    <source>
        <dbReference type="ARBA" id="ARBA00022840"/>
    </source>
</evidence>
<keyword evidence="10" id="KW-0132">Cell division</keyword>
<dbReference type="EMBL" id="QGLG01000003">
    <property type="protein sequence ID" value="PXY82413.1"/>
    <property type="molecule type" value="Genomic_DNA"/>
</dbReference>
<dbReference type="OrthoDB" id="9813719at2"/>
<keyword evidence="3" id="KW-0547">Nucleotide-binding</keyword>
<name>A0A0F4L9E8_9LACO</name>
<dbReference type="GO" id="GO:0070733">
    <property type="term" value="F:AMPylase activity"/>
    <property type="evidence" value="ECO:0007669"/>
    <property type="project" value="UniProtKB-EC"/>
</dbReference>
<keyword evidence="10" id="KW-0131">Cell cycle</keyword>
<evidence type="ECO:0000256" key="1">
    <source>
        <dbReference type="ARBA" id="ARBA00022679"/>
    </source>
</evidence>
<evidence type="ECO:0000313" key="12">
    <source>
        <dbReference type="Proteomes" id="UP000033531"/>
    </source>
</evidence>
<dbReference type="Pfam" id="PF02661">
    <property type="entry name" value="Fic"/>
    <property type="match status" value="1"/>
</dbReference>
<dbReference type="GO" id="GO:0005524">
    <property type="term" value="F:ATP binding"/>
    <property type="evidence" value="ECO:0007669"/>
    <property type="project" value="UniProtKB-KW"/>
</dbReference>
<dbReference type="STRING" id="1218507.JF74_17460"/>
<dbReference type="RefSeq" id="WP_071290286.1">
    <property type="nucleotide sequence ID" value="NZ_JBHTMT010000002.1"/>
</dbReference>
<proteinExistence type="predicted"/>
<evidence type="ECO:0000313" key="10">
    <source>
        <dbReference type="EMBL" id="KJY55245.1"/>
    </source>
</evidence>
<reference evidence="10 12" key="1">
    <citation type="submission" date="2015-01" db="EMBL/GenBank/DDBJ databases">
        <title>Comparative genomics of the lactic acid bacteria isolated from the honey bee gut.</title>
        <authorList>
            <person name="Ellegaard K.M."/>
            <person name="Tamarit D."/>
            <person name="Javelind E."/>
            <person name="Olofsson T."/>
            <person name="Andersson S.G."/>
            <person name="Vasquez A."/>
        </authorList>
    </citation>
    <scope>NUCLEOTIDE SEQUENCE [LARGE SCALE GENOMIC DNA]</scope>
    <source>
        <strain evidence="10 12">Hma8</strain>
    </source>
</reference>
<evidence type="ECO:0000313" key="13">
    <source>
        <dbReference type="Proteomes" id="UP000247698"/>
    </source>
</evidence>
<dbReference type="PANTHER" id="PTHR39560">
    <property type="entry name" value="PROTEIN ADENYLYLTRANSFERASE FIC-RELATED"/>
    <property type="match status" value="1"/>
</dbReference>
<keyword evidence="13" id="KW-1185">Reference proteome</keyword>
<dbReference type="PROSITE" id="PS51459">
    <property type="entry name" value="FIDO"/>
    <property type="match status" value="1"/>
</dbReference>
<evidence type="ECO:0000259" key="9">
    <source>
        <dbReference type="PROSITE" id="PS51459"/>
    </source>
</evidence>
<reference evidence="11 13" key="2">
    <citation type="submission" date="2018-05" db="EMBL/GenBank/DDBJ databases">
        <title>Reference genomes for bee gut microbiota database.</title>
        <authorList>
            <person name="Ellegaard K.M."/>
        </authorList>
    </citation>
    <scope>NUCLEOTIDE SEQUENCE [LARGE SCALE GENOMIC DNA]</scope>
    <source>
        <strain evidence="11 13">ESL0184</strain>
    </source>
</reference>
<evidence type="ECO:0000313" key="11">
    <source>
        <dbReference type="EMBL" id="PXY82413.1"/>
    </source>
</evidence>
<comment type="catalytic activity">
    <reaction evidence="6">
        <text>L-threonyl-[protein] + ATP = 3-O-(5'-adenylyl)-L-threonyl-[protein] + diphosphate</text>
        <dbReference type="Rhea" id="RHEA:54292"/>
        <dbReference type="Rhea" id="RHEA-COMP:11060"/>
        <dbReference type="Rhea" id="RHEA-COMP:13847"/>
        <dbReference type="ChEBI" id="CHEBI:30013"/>
        <dbReference type="ChEBI" id="CHEBI:30616"/>
        <dbReference type="ChEBI" id="CHEBI:33019"/>
        <dbReference type="ChEBI" id="CHEBI:138113"/>
        <dbReference type="EC" id="2.7.7.108"/>
    </reaction>
</comment>
<dbReference type="EMBL" id="JXLI01000015">
    <property type="protein sequence ID" value="KJY55245.1"/>
    <property type="molecule type" value="Genomic_DNA"/>
</dbReference>
<keyword evidence="1" id="KW-0808">Transferase</keyword>
<evidence type="ECO:0000256" key="8">
    <source>
        <dbReference type="SAM" id="MobiDB-lite"/>
    </source>
</evidence>
<keyword evidence="4" id="KW-0067">ATP-binding</keyword>
<accession>A0A0F4L9E8</accession>
<dbReference type="InterPro" id="IPR003812">
    <property type="entry name" value="Fido"/>
</dbReference>
<dbReference type="InterPro" id="IPR036597">
    <property type="entry name" value="Fido-like_dom_sf"/>
</dbReference>
<dbReference type="HOGENOM" id="CLU_080158_2_0_9"/>
<organism evidence="10 12">
    <name type="scientific">Lactobacillus melliventris</name>
    <dbReference type="NCBI Taxonomy" id="1218507"/>
    <lineage>
        <taxon>Bacteria</taxon>
        <taxon>Bacillati</taxon>
        <taxon>Bacillota</taxon>
        <taxon>Bacilli</taxon>
        <taxon>Lactobacillales</taxon>
        <taxon>Lactobacillaceae</taxon>
        <taxon>Lactobacillus</taxon>
    </lineage>
</organism>
<dbReference type="PATRIC" id="fig|1218507.3.peg.1953"/>
<evidence type="ECO:0000256" key="2">
    <source>
        <dbReference type="ARBA" id="ARBA00022695"/>
    </source>
</evidence>
<comment type="caution">
    <text evidence="10">The sequence shown here is derived from an EMBL/GenBank/DDBJ whole genome shotgun (WGS) entry which is preliminary data.</text>
</comment>
<dbReference type="SUPFAM" id="SSF140931">
    <property type="entry name" value="Fic-like"/>
    <property type="match status" value="1"/>
</dbReference>
<dbReference type="Gene3D" id="1.10.3290.10">
    <property type="entry name" value="Fido-like domain"/>
    <property type="match status" value="1"/>
</dbReference>
<dbReference type="Proteomes" id="UP000033531">
    <property type="component" value="Unassembled WGS sequence"/>
</dbReference>
<keyword evidence="2" id="KW-0548">Nucleotidyltransferase</keyword>